<dbReference type="EMBL" id="VSRR010063999">
    <property type="protein sequence ID" value="MPC83952.1"/>
    <property type="molecule type" value="Genomic_DNA"/>
</dbReference>
<evidence type="ECO:0000313" key="3">
    <source>
        <dbReference type="Proteomes" id="UP000324222"/>
    </source>
</evidence>
<name>A0A5B7IJF5_PORTR</name>
<dbReference type="AlphaFoldDB" id="A0A5B7IJF5"/>
<evidence type="ECO:0000256" key="1">
    <source>
        <dbReference type="SAM" id="MobiDB-lite"/>
    </source>
</evidence>
<organism evidence="2 3">
    <name type="scientific">Portunus trituberculatus</name>
    <name type="common">Swimming crab</name>
    <name type="synonym">Neptunus trituberculatus</name>
    <dbReference type="NCBI Taxonomy" id="210409"/>
    <lineage>
        <taxon>Eukaryota</taxon>
        <taxon>Metazoa</taxon>
        <taxon>Ecdysozoa</taxon>
        <taxon>Arthropoda</taxon>
        <taxon>Crustacea</taxon>
        <taxon>Multicrustacea</taxon>
        <taxon>Malacostraca</taxon>
        <taxon>Eumalacostraca</taxon>
        <taxon>Eucarida</taxon>
        <taxon>Decapoda</taxon>
        <taxon>Pleocyemata</taxon>
        <taxon>Brachyura</taxon>
        <taxon>Eubrachyura</taxon>
        <taxon>Portunoidea</taxon>
        <taxon>Portunidae</taxon>
        <taxon>Portuninae</taxon>
        <taxon>Portunus</taxon>
    </lineage>
</organism>
<keyword evidence="3" id="KW-1185">Reference proteome</keyword>
<accession>A0A5B7IJF5</accession>
<gene>
    <name evidence="2" type="ORF">E2C01_078675</name>
</gene>
<sequence>MPDGREVQQVPPAERGLPLLPHLHRSPQTAGDGALEIHERHQGCKCL</sequence>
<comment type="caution">
    <text evidence="2">The sequence shown here is derived from an EMBL/GenBank/DDBJ whole genome shotgun (WGS) entry which is preliminary data.</text>
</comment>
<protein>
    <submittedName>
        <fullName evidence="2">Uncharacterized protein</fullName>
    </submittedName>
</protein>
<proteinExistence type="predicted"/>
<feature type="region of interest" description="Disordered" evidence="1">
    <location>
        <begin position="1"/>
        <end position="30"/>
    </location>
</feature>
<dbReference type="Proteomes" id="UP000324222">
    <property type="component" value="Unassembled WGS sequence"/>
</dbReference>
<reference evidence="2 3" key="1">
    <citation type="submission" date="2019-05" db="EMBL/GenBank/DDBJ databases">
        <title>Another draft genome of Portunus trituberculatus and its Hox gene families provides insights of decapod evolution.</title>
        <authorList>
            <person name="Jeong J.-H."/>
            <person name="Song I."/>
            <person name="Kim S."/>
            <person name="Choi T."/>
            <person name="Kim D."/>
            <person name="Ryu S."/>
            <person name="Kim W."/>
        </authorList>
    </citation>
    <scope>NUCLEOTIDE SEQUENCE [LARGE SCALE GENOMIC DNA]</scope>
    <source>
        <tissue evidence="2">Muscle</tissue>
    </source>
</reference>
<evidence type="ECO:0000313" key="2">
    <source>
        <dbReference type="EMBL" id="MPC83952.1"/>
    </source>
</evidence>